<dbReference type="EMBL" id="BLYL01000013">
    <property type="protein sequence ID" value="GFO95007.1"/>
    <property type="molecule type" value="Genomic_DNA"/>
</dbReference>
<protein>
    <submittedName>
        <fullName evidence="1">Uncharacterized protein</fullName>
    </submittedName>
</protein>
<dbReference type="AlphaFoldDB" id="A0AAI9K5M7"/>
<evidence type="ECO:0000313" key="1">
    <source>
        <dbReference type="EMBL" id="GFO95007.1"/>
    </source>
</evidence>
<gene>
    <name evidence="1" type="ORF">COEU31_20530</name>
</gene>
<dbReference type="Proteomes" id="UP000660047">
    <property type="component" value="Unassembled WGS sequence"/>
</dbReference>
<name>A0AAI9K5M7_9FIRM</name>
<evidence type="ECO:0000313" key="2">
    <source>
        <dbReference type="Proteomes" id="UP000660047"/>
    </source>
</evidence>
<proteinExistence type="predicted"/>
<accession>A0AAI9K5M7</accession>
<organism evidence="1 2">
    <name type="scientific">Coprococcus eutactus</name>
    <dbReference type="NCBI Taxonomy" id="33043"/>
    <lineage>
        <taxon>Bacteria</taxon>
        <taxon>Bacillati</taxon>
        <taxon>Bacillota</taxon>
        <taxon>Clostridia</taxon>
        <taxon>Lachnospirales</taxon>
        <taxon>Lachnospiraceae</taxon>
        <taxon>Coprococcus</taxon>
    </lineage>
</organism>
<comment type="caution">
    <text evidence="1">The sequence shown here is derived from an EMBL/GenBank/DDBJ whole genome shotgun (WGS) entry which is preliminary data.</text>
</comment>
<reference evidence="1" key="1">
    <citation type="submission" date="2020-06" db="EMBL/GenBank/DDBJ databases">
        <title>Characterization of fructooligosaccharide metabolism and fructooligosaccharide-degrading enzymes in human commensal butyrate producers.</title>
        <authorList>
            <person name="Tanno H."/>
            <person name="Fujii T."/>
            <person name="Hirano K."/>
            <person name="Maeno S."/>
            <person name="Tonozuka T."/>
            <person name="Sakamoto M."/>
            <person name="Ohkuma M."/>
            <person name="Tochio T."/>
            <person name="Endo A."/>
        </authorList>
    </citation>
    <scope>NUCLEOTIDE SEQUENCE</scope>
    <source>
        <strain evidence="1">JCM 31265</strain>
    </source>
</reference>
<dbReference type="RefSeq" id="WP_055224372.1">
    <property type="nucleotide sequence ID" value="NZ_BLYL01000013.1"/>
</dbReference>
<sequence>MLREFIDFVDSVLPSVSPDFRDGAKDAISQFEKDGHQINYLTSTLLPELSQGDIISKVPFTYFEEDGRQMIFTADAMVISTSCHIDKKDKILMVPVFPIDSFTGNLVELKKNMVFDFMYIPDNVMSKRYVCFNMMTSYNKKLICGGIENGKIKRIASLNQIGYYFFIIKLSVYLMRKEDPDTLGFRKCLSKAI</sequence>